<evidence type="ECO:0000256" key="2">
    <source>
        <dbReference type="ARBA" id="ARBA00023315"/>
    </source>
</evidence>
<proteinExistence type="predicted"/>
<dbReference type="AlphaFoldDB" id="A0A504XRC2"/>
<evidence type="ECO:0000313" key="8">
    <source>
        <dbReference type="Proteomes" id="UP000318447"/>
    </source>
</evidence>
<dbReference type="Pfam" id="PF01553">
    <property type="entry name" value="Acyltransferase"/>
    <property type="match status" value="1"/>
</dbReference>
<evidence type="ECO:0000256" key="4">
    <source>
        <dbReference type="SAM" id="MobiDB-lite"/>
    </source>
</evidence>
<keyword evidence="5" id="KW-0472">Membrane</keyword>
<comment type="caution">
    <text evidence="7">The sequence shown here is derived from an EMBL/GenBank/DDBJ whole genome shotgun (WGS) entry which is preliminary data.</text>
</comment>
<dbReference type="PANTHER" id="PTHR10434">
    <property type="entry name" value="1-ACYL-SN-GLYCEROL-3-PHOSPHATE ACYLTRANSFERASE"/>
    <property type="match status" value="1"/>
</dbReference>
<keyword evidence="5" id="KW-0812">Transmembrane</keyword>
<dbReference type="PANTHER" id="PTHR10434:SF48">
    <property type="entry name" value="PUTATIVE-RELATED"/>
    <property type="match status" value="1"/>
</dbReference>
<feature type="transmembrane region" description="Helical" evidence="5">
    <location>
        <begin position="470"/>
        <end position="489"/>
    </location>
</feature>
<dbReference type="GO" id="GO:0005783">
    <property type="term" value="C:endoplasmic reticulum"/>
    <property type="evidence" value="ECO:0007669"/>
    <property type="project" value="TreeGrafter"/>
</dbReference>
<feature type="region of interest" description="Disordered" evidence="4">
    <location>
        <begin position="67"/>
        <end position="103"/>
    </location>
</feature>
<feature type="region of interest" description="Disordered" evidence="4">
    <location>
        <begin position="735"/>
        <end position="774"/>
    </location>
</feature>
<dbReference type="VEuPathDB" id="TriTrypDB:LDHU3_04.1300"/>
<evidence type="ECO:0000259" key="6">
    <source>
        <dbReference type="SMART" id="SM00563"/>
    </source>
</evidence>
<dbReference type="CDD" id="cd07989">
    <property type="entry name" value="LPLAT_AGPAT-like"/>
    <property type="match status" value="1"/>
</dbReference>
<feature type="coiled-coil region" evidence="3">
    <location>
        <begin position="274"/>
        <end position="301"/>
    </location>
</feature>
<name>A0A504XRC2_LEIDO</name>
<evidence type="ECO:0000256" key="1">
    <source>
        <dbReference type="ARBA" id="ARBA00022679"/>
    </source>
</evidence>
<accession>A0A504XRC2</accession>
<feature type="compositionally biased region" description="Basic and acidic residues" evidence="4">
    <location>
        <begin position="73"/>
        <end position="95"/>
    </location>
</feature>
<organism evidence="7 8">
    <name type="scientific">Leishmania donovani</name>
    <dbReference type="NCBI Taxonomy" id="5661"/>
    <lineage>
        <taxon>Eukaryota</taxon>
        <taxon>Discoba</taxon>
        <taxon>Euglenozoa</taxon>
        <taxon>Kinetoplastea</taxon>
        <taxon>Metakinetoplastina</taxon>
        <taxon>Trypanosomatida</taxon>
        <taxon>Trypanosomatidae</taxon>
        <taxon>Leishmaniinae</taxon>
        <taxon>Leishmania</taxon>
    </lineage>
</organism>
<dbReference type="GO" id="GO:0003841">
    <property type="term" value="F:1-acylglycerol-3-phosphate O-acyltransferase activity"/>
    <property type="evidence" value="ECO:0007669"/>
    <property type="project" value="TreeGrafter"/>
</dbReference>
<keyword evidence="2 7" id="KW-0012">Acyltransferase</keyword>
<dbReference type="VEuPathDB" id="TriTrypDB:LdCL_040016200"/>
<keyword evidence="1 7" id="KW-0808">Transferase</keyword>
<feature type="transmembrane region" description="Helical" evidence="5">
    <location>
        <begin position="501"/>
        <end position="520"/>
    </location>
</feature>
<protein>
    <submittedName>
        <fullName evidence="7">Acyltransferase family protein</fullName>
    </submittedName>
</protein>
<dbReference type="EMBL" id="RHLC01000037">
    <property type="protein sequence ID" value="TPP51522.1"/>
    <property type="molecule type" value="Genomic_DNA"/>
</dbReference>
<sequence length="774" mass="83501">MSDASASPSPSVEPSPEFTLRDYVVHQRVLQQLLRSQPVWLLDDVLSLRYRARLRLCLSPRPQLHFTEDAEDDPHSFETDRPSSKHHDAAEHGDSDSQASAMDDGYPVVPLTPACSIEPAAESGEACGGGLRLRIAPGAACGAAASADSLSFLIIPASTAAGLTSASAWVTVLRRLCRLSSAPPRVSGVVDAANRLKGGWGTLSAPCHADPVSADQNGAVTPSAINEGDEGMLPIATPPPSSCSGYASSPAPVEAPPVSSPAHLMAGAILDRDVEEDRRQLERLTEALRARTREAAELKAQLRQVTTTTPSLASARLDPTLSTRSAVVDSTAAATPAAVAAGEEVERPPTMAHVGSGLVPALQGFPPHLAEISNASSAAFVLSEDSARPQAPRSGHVCNLGSLGPTCGDEDALRIYNEIHGAVARVVHETAARLPHLTGRQQGALLAVALGTGYTLLRQRLVPKWIMQKWFLLSSTALIIPSSALVYLIDPLRYLGVPRRCVQSICVFIFGCVFKAVWWVNPQIRMHVQFDANEHGKPGCWDDIARTGTAFTLNHTSFWDAFVMVGITPMLHLIQMRTLMKSSLRKIPIFGGVFDRVGHFPVHFKSGEDGNFHVDKEKQAIVSQHMRWHLRLGGSVAFFPEGAVNKTPETLQPFRYGTFATVIEHRLRVYYVVSVGSEKTWPPRMACGGLPADVHIRIGAYPIDFDRDSSRNVAVGLQVRMQQVRDEIAAEVAAAEERRRRRRNGPVSEAKGAKTLDIAPPHTAREAHPTRATA</sequence>
<evidence type="ECO:0000313" key="7">
    <source>
        <dbReference type="EMBL" id="TPP51522.1"/>
    </source>
</evidence>
<evidence type="ECO:0000256" key="3">
    <source>
        <dbReference type="SAM" id="Coils"/>
    </source>
</evidence>
<feature type="domain" description="Phospholipid/glycerol acyltransferase" evidence="6">
    <location>
        <begin position="549"/>
        <end position="677"/>
    </location>
</feature>
<dbReference type="VEuPathDB" id="TriTrypDB:LdBPK_041050.1"/>
<evidence type="ECO:0000256" key="5">
    <source>
        <dbReference type="SAM" id="Phobius"/>
    </source>
</evidence>
<dbReference type="Proteomes" id="UP000318447">
    <property type="component" value="Unassembled WGS sequence"/>
</dbReference>
<keyword evidence="5" id="KW-1133">Transmembrane helix</keyword>
<dbReference type="GO" id="GO:0006654">
    <property type="term" value="P:phosphatidic acid biosynthetic process"/>
    <property type="evidence" value="ECO:0007669"/>
    <property type="project" value="TreeGrafter"/>
</dbReference>
<keyword evidence="3" id="KW-0175">Coiled coil</keyword>
<dbReference type="SMART" id="SM00563">
    <property type="entry name" value="PlsC"/>
    <property type="match status" value="1"/>
</dbReference>
<feature type="compositionally biased region" description="Basic and acidic residues" evidence="4">
    <location>
        <begin position="763"/>
        <end position="774"/>
    </location>
</feature>
<dbReference type="InterPro" id="IPR002123">
    <property type="entry name" value="Plipid/glycerol_acylTrfase"/>
</dbReference>
<reference evidence="8" key="1">
    <citation type="submission" date="2019-02" db="EMBL/GenBank/DDBJ databases">
        <title>FDA dAtabase for Regulatory Grade micrObial Sequences (FDA-ARGOS): Supporting development and validation of Infectious Disease Dx tests.</title>
        <authorList>
            <person name="Duncan R."/>
            <person name="Fisher C."/>
            <person name="Tallon L."/>
            <person name="Sadzewicz L."/>
            <person name="Sengamalay N."/>
            <person name="Ott S."/>
            <person name="Godinez A."/>
            <person name="Nagaraj S."/>
            <person name="Vavikolanu K."/>
            <person name="Nadendla S."/>
            <person name="Aluvathingal J."/>
            <person name="Sichtig H."/>
        </authorList>
    </citation>
    <scope>NUCLEOTIDE SEQUENCE [LARGE SCALE GENOMIC DNA]</scope>
    <source>
        <strain evidence="8">FDAARGOS_361</strain>
    </source>
</reference>
<dbReference type="SUPFAM" id="SSF69593">
    <property type="entry name" value="Glycerol-3-phosphate (1)-acyltransferase"/>
    <property type="match status" value="1"/>
</dbReference>
<gene>
    <name evidence="7" type="ORF">CGC21_2950</name>
</gene>